<dbReference type="InterPro" id="IPR003170">
    <property type="entry name" value="MurB"/>
</dbReference>
<sequence length="346" mass="35173">MPRRRQHHPVGARPAGTARRAAGADAEPAPPRRGRGDEVTVPARAATAAATLPPLRGRVQAGAPLAPGTWFRVGGAAEWLVRPADLGDLLLLLRDLPEAVPLTAIGAASNLIVRDGGVPGVVVRLAPRGFGAVAVEADGVVAGAAALDTTVAEHAAAAGLAGLEFLCGIPGTIGGAVAMNAGAYGAEVKDVLDWAEVATPGGLRRLSAAELGLAYRRADGLPPRGVVVRARLRASPDAPAAIAARMAEIRAAREAAQPVRARTGGSTFKNPPGGARAWELIAAAGCRGLRRGGAQVSEKHCNFLINTGGASAADLEGLGEEVRARVRAACGVDLEWEIRRIGVPPA</sequence>
<evidence type="ECO:0000256" key="7">
    <source>
        <dbReference type="ARBA" id="ARBA00022490"/>
    </source>
</evidence>
<feature type="active site" description="Proton donor" evidence="19">
    <location>
        <position position="266"/>
    </location>
</feature>
<keyword evidence="15 19" id="KW-0131">Cell cycle</keyword>
<dbReference type="PANTHER" id="PTHR21071:SF4">
    <property type="entry name" value="UDP-N-ACETYLENOLPYRUVOYLGLUCOSAMINE REDUCTASE"/>
    <property type="match status" value="1"/>
</dbReference>
<feature type="region of interest" description="Disordered" evidence="20">
    <location>
        <begin position="1"/>
        <end position="40"/>
    </location>
</feature>
<gene>
    <name evidence="19 22" type="primary">murB</name>
    <name evidence="22" type="ORF">K1J50_00040</name>
</gene>
<evidence type="ECO:0000256" key="1">
    <source>
        <dbReference type="ARBA" id="ARBA00001974"/>
    </source>
</evidence>
<feature type="compositionally biased region" description="Low complexity" evidence="20">
    <location>
        <begin position="11"/>
        <end position="27"/>
    </location>
</feature>
<dbReference type="InterPro" id="IPR016169">
    <property type="entry name" value="FAD-bd_PCMH_sub2"/>
</dbReference>
<protein>
    <recommendedName>
        <fullName evidence="6 19">UDP-N-acetylenolpyruvoylglucosamine reductase</fullName>
        <ecNumber evidence="5 19">1.3.1.98</ecNumber>
    </recommendedName>
    <alternativeName>
        <fullName evidence="17 19">UDP-N-acetylmuramate dehydrogenase</fullName>
    </alternativeName>
</protein>
<comment type="function">
    <text evidence="2 19">Cell wall formation.</text>
</comment>
<accession>A0ABS7EWX9</accession>
<evidence type="ECO:0000313" key="22">
    <source>
        <dbReference type="EMBL" id="MBW8267873.1"/>
    </source>
</evidence>
<comment type="catalytic activity">
    <reaction evidence="18 19">
        <text>UDP-N-acetyl-alpha-D-muramate + NADP(+) = UDP-N-acetyl-3-O-(1-carboxyvinyl)-alpha-D-glucosamine + NADPH + H(+)</text>
        <dbReference type="Rhea" id="RHEA:12248"/>
        <dbReference type="ChEBI" id="CHEBI:15378"/>
        <dbReference type="ChEBI" id="CHEBI:57783"/>
        <dbReference type="ChEBI" id="CHEBI:58349"/>
        <dbReference type="ChEBI" id="CHEBI:68483"/>
        <dbReference type="ChEBI" id="CHEBI:70757"/>
        <dbReference type="EC" id="1.3.1.98"/>
    </reaction>
</comment>
<evidence type="ECO:0000256" key="2">
    <source>
        <dbReference type="ARBA" id="ARBA00003921"/>
    </source>
</evidence>
<evidence type="ECO:0000256" key="14">
    <source>
        <dbReference type="ARBA" id="ARBA00023002"/>
    </source>
</evidence>
<dbReference type="Gene3D" id="3.30.43.10">
    <property type="entry name" value="Uridine Diphospho-n-acetylenolpyruvylglucosamine Reductase, domain 2"/>
    <property type="match status" value="1"/>
</dbReference>
<dbReference type="NCBIfam" id="NF010480">
    <property type="entry name" value="PRK13905.1"/>
    <property type="match status" value="1"/>
</dbReference>
<dbReference type="Gene3D" id="3.30.465.10">
    <property type="match status" value="1"/>
</dbReference>
<dbReference type="PROSITE" id="PS51387">
    <property type="entry name" value="FAD_PCMH"/>
    <property type="match status" value="1"/>
</dbReference>
<dbReference type="EC" id="1.3.1.98" evidence="5 19"/>
<feature type="active site" evidence="19">
    <location>
        <position position="216"/>
    </location>
</feature>
<keyword evidence="7 19" id="KW-0963">Cytoplasm</keyword>
<dbReference type="GO" id="GO:0008762">
    <property type="term" value="F:UDP-N-acetylmuramate dehydrogenase activity"/>
    <property type="evidence" value="ECO:0007669"/>
    <property type="project" value="UniProtKB-EC"/>
</dbReference>
<evidence type="ECO:0000256" key="12">
    <source>
        <dbReference type="ARBA" id="ARBA00022960"/>
    </source>
</evidence>
<evidence type="ECO:0000256" key="13">
    <source>
        <dbReference type="ARBA" id="ARBA00022984"/>
    </source>
</evidence>
<keyword evidence="8 19" id="KW-0132">Cell division</keyword>
<comment type="caution">
    <text evidence="22">The sequence shown here is derived from an EMBL/GenBank/DDBJ whole genome shotgun (WGS) entry which is preliminary data.</text>
</comment>
<evidence type="ECO:0000259" key="21">
    <source>
        <dbReference type="PROSITE" id="PS51387"/>
    </source>
</evidence>
<keyword evidence="13 19" id="KW-0573">Peptidoglycan synthesis</keyword>
<comment type="subcellular location">
    <subcellularLocation>
        <location evidence="3 19">Cytoplasm</location>
    </subcellularLocation>
</comment>
<dbReference type="InterPro" id="IPR016167">
    <property type="entry name" value="FAD-bd_PCMH_sub1"/>
</dbReference>
<dbReference type="HAMAP" id="MF_00037">
    <property type="entry name" value="MurB"/>
    <property type="match status" value="1"/>
</dbReference>
<name>A0ABS7EWX9_9PROT</name>
<evidence type="ECO:0000256" key="16">
    <source>
        <dbReference type="ARBA" id="ARBA00023316"/>
    </source>
</evidence>
<dbReference type="EMBL" id="JAHZUY010000001">
    <property type="protein sequence ID" value="MBW8267873.1"/>
    <property type="molecule type" value="Genomic_DNA"/>
</dbReference>
<keyword evidence="14 19" id="KW-0560">Oxidoreductase</keyword>
<dbReference type="InterPro" id="IPR036635">
    <property type="entry name" value="MurB_C_sf"/>
</dbReference>
<evidence type="ECO:0000256" key="8">
    <source>
        <dbReference type="ARBA" id="ARBA00022618"/>
    </source>
</evidence>
<evidence type="ECO:0000256" key="4">
    <source>
        <dbReference type="ARBA" id="ARBA00004752"/>
    </source>
</evidence>
<evidence type="ECO:0000256" key="18">
    <source>
        <dbReference type="ARBA" id="ARBA00048914"/>
    </source>
</evidence>
<keyword evidence="12 19" id="KW-0133">Cell shape</keyword>
<dbReference type="InterPro" id="IPR011601">
    <property type="entry name" value="MurB_C"/>
</dbReference>
<dbReference type="InterPro" id="IPR006094">
    <property type="entry name" value="Oxid_FAD_bind_N"/>
</dbReference>
<evidence type="ECO:0000256" key="17">
    <source>
        <dbReference type="ARBA" id="ARBA00031026"/>
    </source>
</evidence>
<dbReference type="Pfam" id="PF01565">
    <property type="entry name" value="FAD_binding_4"/>
    <property type="match status" value="1"/>
</dbReference>
<reference evidence="22 23" key="1">
    <citation type="submission" date="2021-08" db="EMBL/GenBank/DDBJ databases">
        <title>Caldovatus sediminis gen. nov., sp. nov., a moderately thermophilic bacterium isolated from a hot spring.</title>
        <authorList>
            <person name="Hu C.-J."/>
            <person name="Li W.-J."/>
            <person name="Xian W.-D."/>
        </authorList>
    </citation>
    <scope>NUCLEOTIDE SEQUENCE [LARGE SCALE GENOMIC DNA]</scope>
    <source>
        <strain evidence="22 23">SYSU G05006</strain>
    </source>
</reference>
<keyword evidence="9 19" id="KW-0285">Flavoprotein</keyword>
<evidence type="ECO:0000256" key="3">
    <source>
        <dbReference type="ARBA" id="ARBA00004496"/>
    </source>
</evidence>
<organism evidence="22 23">
    <name type="scientific">Caldovatus aquaticus</name>
    <dbReference type="NCBI Taxonomy" id="2865671"/>
    <lineage>
        <taxon>Bacteria</taxon>
        <taxon>Pseudomonadati</taxon>
        <taxon>Pseudomonadota</taxon>
        <taxon>Alphaproteobacteria</taxon>
        <taxon>Acetobacterales</taxon>
        <taxon>Roseomonadaceae</taxon>
        <taxon>Caldovatus</taxon>
    </lineage>
</organism>
<dbReference type="Pfam" id="PF02873">
    <property type="entry name" value="MurB_C"/>
    <property type="match status" value="1"/>
</dbReference>
<dbReference type="InterPro" id="IPR036318">
    <property type="entry name" value="FAD-bd_PCMH-like_sf"/>
</dbReference>
<evidence type="ECO:0000256" key="6">
    <source>
        <dbReference type="ARBA" id="ARBA00015188"/>
    </source>
</evidence>
<keyword evidence="10 19" id="KW-0274">FAD</keyword>
<evidence type="ECO:0000256" key="15">
    <source>
        <dbReference type="ARBA" id="ARBA00023306"/>
    </source>
</evidence>
<evidence type="ECO:0000313" key="23">
    <source>
        <dbReference type="Proteomes" id="UP001519924"/>
    </source>
</evidence>
<dbReference type="PANTHER" id="PTHR21071">
    <property type="entry name" value="UDP-N-ACETYLENOLPYRUVOYLGLUCOSAMINE REDUCTASE"/>
    <property type="match status" value="1"/>
</dbReference>
<dbReference type="Proteomes" id="UP001519924">
    <property type="component" value="Unassembled WGS sequence"/>
</dbReference>
<evidence type="ECO:0000256" key="11">
    <source>
        <dbReference type="ARBA" id="ARBA00022857"/>
    </source>
</evidence>
<dbReference type="SUPFAM" id="SSF56176">
    <property type="entry name" value="FAD-binding/transporter-associated domain-like"/>
    <property type="match status" value="1"/>
</dbReference>
<evidence type="ECO:0000256" key="10">
    <source>
        <dbReference type="ARBA" id="ARBA00022827"/>
    </source>
</evidence>
<dbReference type="Gene3D" id="3.90.78.10">
    <property type="entry name" value="UDP-N-acetylenolpyruvoylglucosamine reductase, C-terminal domain"/>
    <property type="match status" value="1"/>
</dbReference>
<feature type="compositionally biased region" description="Basic residues" evidence="20">
    <location>
        <begin position="1"/>
        <end position="10"/>
    </location>
</feature>
<evidence type="ECO:0000256" key="20">
    <source>
        <dbReference type="SAM" id="MobiDB-lite"/>
    </source>
</evidence>
<comment type="pathway">
    <text evidence="4 19">Cell wall biogenesis; peptidoglycan biosynthesis.</text>
</comment>
<dbReference type="InterPro" id="IPR016166">
    <property type="entry name" value="FAD-bd_PCMH"/>
</dbReference>
<evidence type="ECO:0000256" key="5">
    <source>
        <dbReference type="ARBA" id="ARBA00012518"/>
    </source>
</evidence>
<feature type="active site" evidence="19">
    <location>
        <position position="337"/>
    </location>
</feature>
<dbReference type="NCBIfam" id="TIGR00179">
    <property type="entry name" value="murB"/>
    <property type="match status" value="1"/>
</dbReference>
<feature type="domain" description="FAD-binding PCMH-type" evidence="21">
    <location>
        <begin position="72"/>
        <end position="237"/>
    </location>
</feature>
<keyword evidence="16 19" id="KW-0961">Cell wall biogenesis/degradation</keyword>
<comment type="cofactor">
    <cofactor evidence="1 19">
        <name>FAD</name>
        <dbReference type="ChEBI" id="CHEBI:57692"/>
    </cofactor>
</comment>
<proteinExistence type="inferred from homology"/>
<dbReference type="SUPFAM" id="SSF56194">
    <property type="entry name" value="Uridine diphospho-N-Acetylenolpyruvylglucosamine reductase, MurB, C-terminal domain"/>
    <property type="match status" value="1"/>
</dbReference>
<keyword evidence="11 19" id="KW-0521">NADP</keyword>
<evidence type="ECO:0000256" key="9">
    <source>
        <dbReference type="ARBA" id="ARBA00022630"/>
    </source>
</evidence>
<comment type="similarity">
    <text evidence="19">Belongs to the MurB family.</text>
</comment>
<evidence type="ECO:0000256" key="19">
    <source>
        <dbReference type="HAMAP-Rule" id="MF_00037"/>
    </source>
</evidence>
<keyword evidence="23" id="KW-1185">Reference proteome</keyword>